<feature type="compositionally biased region" description="Acidic residues" evidence="1">
    <location>
        <begin position="147"/>
        <end position="163"/>
    </location>
</feature>
<dbReference type="OrthoDB" id="73076at2759"/>
<dbReference type="HOGENOM" id="CLU_871710_0_0_1"/>
<evidence type="ECO:0000313" key="2">
    <source>
        <dbReference type="EMBL" id="ETW82371.1"/>
    </source>
</evidence>
<feature type="region of interest" description="Disordered" evidence="1">
    <location>
        <begin position="279"/>
        <end position="301"/>
    </location>
</feature>
<sequence>MDDKICPLLPWMHSSKVCKHVFAECRKLVKDFAFTDLIQMMPRLHVSIRAIVLLDVMTDPKARASGYAHTYFNSHGINLGVLACFPTDSEIQSATKDAWEEAENLFNILGVSPSDFLLASHPTLPSINSWYVPGMGPMADKAGSDTDSSEDEQDKGDDEVGDTDELRQLLVDIRRSGFHEHSVDERLLNLQCATVAMDIDDLVQLKDMAHKLSQEEQEANLENDQSNILAVLHAAQLPPVNLPPEPRHAFDVHFSSVDTLDFSLLIEIQQAHKTHRAAHGVRELAVPESTPSQSKKLGKESLQRQIIQEMQALLSQQQD</sequence>
<feature type="region of interest" description="Disordered" evidence="1">
    <location>
        <begin position="138"/>
        <end position="163"/>
    </location>
</feature>
<proteinExistence type="predicted"/>
<dbReference type="AlphaFoldDB" id="W4KBE2"/>
<keyword evidence="3" id="KW-1185">Reference proteome</keyword>
<dbReference type="STRING" id="747525.W4KBE2"/>
<gene>
    <name evidence="2" type="ORF">HETIRDRAFT_416575</name>
</gene>
<dbReference type="GeneID" id="20673335"/>
<dbReference type="KEGG" id="hir:HETIRDRAFT_416575"/>
<reference evidence="2 3" key="1">
    <citation type="journal article" date="2012" name="New Phytol.">
        <title>Insight into trade-off between wood decay and parasitism from the genome of a fungal forest pathogen.</title>
        <authorList>
            <person name="Olson A."/>
            <person name="Aerts A."/>
            <person name="Asiegbu F."/>
            <person name="Belbahri L."/>
            <person name="Bouzid O."/>
            <person name="Broberg A."/>
            <person name="Canback B."/>
            <person name="Coutinho P.M."/>
            <person name="Cullen D."/>
            <person name="Dalman K."/>
            <person name="Deflorio G."/>
            <person name="van Diepen L.T."/>
            <person name="Dunand C."/>
            <person name="Duplessis S."/>
            <person name="Durling M."/>
            <person name="Gonthier P."/>
            <person name="Grimwood J."/>
            <person name="Fossdal C.G."/>
            <person name="Hansson D."/>
            <person name="Henrissat B."/>
            <person name="Hietala A."/>
            <person name="Himmelstrand K."/>
            <person name="Hoffmeister D."/>
            <person name="Hogberg N."/>
            <person name="James T.Y."/>
            <person name="Karlsson M."/>
            <person name="Kohler A."/>
            <person name="Kues U."/>
            <person name="Lee Y.H."/>
            <person name="Lin Y.C."/>
            <person name="Lind M."/>
            <person name="Lindquist E."/>
            <person name="Lombard V."/>
            <person name="Lucas S."/>
            <person name="Lunden K."/>
            <person name="Morin E."/>
            <person name="Murat C."/>
            <person name="Park J."/>
            <person name="Raffaello T."/>
            <person name="Rouze P."/>
            <person name="Salamov A."/>
            <person name="Schmutz J."/>
            <person name="Solheim H."/>
            <person name="Stahlberg J."/>
            <person name="Velez H."/>
            <person name="de Vries R.P."/>
            <person name="Wiebenga A."/>
            <person name="Woodward S."/>
            <person name="Yakovlev I."/>
            <person name="Garbelotto M."/>
            <person name="Martin F."/>
            <person name="Grigoriev I.V."/>
            <person name="Stenlid J."/>
        </authorList>
    </citation>
    <scope>NUCLEOTIDE SEQUENCE [LARGE SCALE GENOMIC DNA]</scope>
    <source>
        <strain evidence="2 3">TC 32-1</strain>
    </source>
</reference>
<dbReference type="Proteomes" id="UP000030671">
    <property type="component" value="Unassembled WGS sequence"/>
</dbReference>
<evidence type="ECO:0000256" key="1">
    <source>
        <dbReference type="SAM" id="MobiDB-lite"/>
    </source>
</evidence>
<dbReference type="EMBL" id="KI925457">
    <property type="protein sequence ID" value="ETW82371.1"/>
    <property type="molecule type" value="Genomic_DNA"/>
</dbReference>
<dbReference type="InParanoid" id="W4KBE2"/>
<protein>
    <submittedName>
        <fullName evidence="2">Uncharacterized protein</fullName>
    </submittedName>
</protein>
<dbReference type="RefSeq" id="XP_009544736.1">
    <property type="nucleotide sequence ID" value="XM_009546441.1"/>
</dbReference>
<evidence type="ECO:0000313" key="3">
    <source>
        <dbReference type="Proteomes" id="UP000030671"/>
    </source>
</evidence>
<name>W4KBE2_HETIT</name>
<organism evidence="2 3">
    <name type="scientific">Heterobasidion irregulare (strain TC 32-1)</name>
    <dbReference type="NCBI Taxonomy" id="747525"/>
    <lineage>
        <taxon>Eukaryota</taxon>
        <taxon>Fungi</taxon>
        <taxon>Dikarya</taxon>
        <taxon>Basidiomycota</taxon>
        <taxon>Agaricomycotina</taxon>
        <taxon>Agaricomycetes</taxon>
        <taxon>Russulales</taxon>
        <taxon>Bondarzewiaceae</taxon>
        <taxon>Heterobasidion</taxon>
        <taxon>Heterobasidion annosum species complex</taxon>
    </lineage>
</organism>
<accession>W4KBE2</accession>